<accession>A0ABV6NXE0</accession>
<feature type="compositionally biased region" description="Low complexity" evidence="1">
    <location>
        <begin position="115"/>
        <end position="129"/>
    </location>
</feature>
<keyword evidence="2" id="KW-0812">Transmembrane</keyword>
<feature type="transmembrane region" description="Helical" evidence="2">
    <location>
        <begin position="228"/>
        <end position="247"/>
    </location>
</feature>
<evidence type="ECO:0000256" key="1">
    <source>
        <dbReference type="SAM" id="MobiDB-lite"/>
    </source>
</evidence>
<gene>
    <name evidence="3" type="ORF">ACFFHU_15015</name>
</gene>
<feature type="compositionally biased region" description="Polar residues" evidence="1">
    <location>
        <begin position="130"/>
        <end position="139"/>
    </location>
</feature>
<dbReference type="RefSeq" id="WP_377339243.1">
    <property type="nucleotide sequence ID" value="NZ_JBHLUE010000011.1"/>
</dbReference>
<evidence type="ECO:0000313" key="3">
    <source>
        <dbReference type="EMBL" id="MFC0565441.1"/>
    </source>
</evidence>
<sequence length="331" mass="34613">MKLPSLSRRRGAEPARDVDGDGRADDLNADGRIDAADDRLADDRLSDGDRLADDGRLDGAHRADDTDRAGAPAPPVGTPAVAERTSEPTTYRSAAADEAGDADRRSDRERRAAERAATARAATARSARTNTGSYPTVTDRTADAERAPGSDQTTVVTDRNAGPNSTNERVAPADDPDQTVDNRGALRTRTGAAAGTAALADERTDPDLAGTAEPRRDVVVDRGPRPRASLLATLSLIFGVSAALFVLTGTLAGYGMVLGGVAALLGVAGLSATRRRHVAGTTEAMIGLVLGLGALVLGILAMTGQFGWPSTSGDWVPRFREWLDTQFADRF</sequence>
<evidence type="ECO:0000256" key="2">
    <source>
        <dbReference type="SAM" id="Phobius"/>
    </source>
</evidence>
<feature type="transmembrane region" description="Helical" evidence="2">
    <location>
        <begin position="284"/>
        <end position="308"/>
    </location>
</feature>
<protein>
    <submittedName>
        <fullName evidence="3">Thrombospondin</fullName>
    </submittedName>
</protein>
<name>A0ABV6NXE0_9ACTN</name>
<keyword evidence="2" id="KW-1133">Transmembrane helix</keyword>
<proteinExistence type="predicted"/>
<organism evidence="3 4">
    <name type="scientific">Plantactinospora siamensis</name>
    <dbReference type="NCBI Taxonomy" id="555372"/>
    <lineage>
        <taxon>Bacteria</taxon>
        <taxon>Bacillati</taxon>
        <taxon>Actinomycetota</taxon>
        <taxon>Actinomycetes</taxon>
        <taxon>Micromonosporales</taxon>
        <taxon>Micromonosporaceae</taxon>
        <taxon>Plantactinospora</taxon>
    </lineage>
</organism>
<keyword evidence="2" id="KW-0472">Membrane</keyword>
<evidence type="ECO:0000313" key="4">
    <source>
        <dbReference type="Proteomes" id="UP001589894"/>
    </source>
</evidence>
<comment type="caution">
    <text evidence="3">The sequence shown here is derived from an EMBL/GenBank/DDBJ whole genome shotgun (WGS) entry which is preliminary data.</text>
</comment>
<dbReference type="Proteomes" id="UP001589894">
    <property type="component" value="Unassembled WGS sequence"/>
</dbReference>
<keyword evidence="4" id="KW-1185">Reference proteome</keyword>
<feature type="compositionally biased region" description="Basic and acidic residues" evidence="1">
    <location>
        <begin position="10"/>
        <end position="68"/>
    </location>
</feature>
<feature type="compositionally biased region" description="Basic and acidic residues" evidence="1">
    <location>
        <begin position="101"/>
        <end position="114"/>
    </location>
</feature>
<feature type="compositionally biased region" description="Polar residues" evidence="1">
    <location>
        <begin position="150"/>
        <end position="168"/>
    </location>
</feature>
<dbReference type="EMBL" id="JBHLUE010000011">
    <property type="protein sequence ID" value="MFC0565441.1"/>
    <property type="molecule type" value="Genomic_DNA"/>
</dbReference>
<reference evidence="3 4" key="1">
    <citation type="submission" date="2024-09" db="EMBL/GenBank/DDBJ databases">
        <authorList>
            <person name="Sun Q."/>
            <person name="Mori K."/>
        </authorList>
    </citation>
    <scope>NUCLEOTIDE SEQUENCE [LARGE SCALE GENOMIC DNA]</scope>
    <source>
        <strain evidence="3 4">TBRC 2205</strain>
    </source>
</reference>
<feature type="region of interest" description="Disordered" evidence="1">
    <location>
        <begin position="1"/>
        <end position="182"/>
    </location>
</feature>
<feature type="transmembrane region" description="Helical" evidence="2">
    <location>
        <begin position="253"/>
        <end position="272"/>
    </location>
</feature>